<dbReference type="Proteomes" id="UP000278981">
    <property type="component" value="Unassembled WGS sequence"/>
</dbReference>
<protein>
    <submittedName>
        <fullName evidence="2">Uncharacterized protein</fullName>
    </submittedName>
</protein>
<organism evidence="2 3">
    <name type="scientific">Micromonospora ureilytica</name>
    <dbReference type="NCBI Taxonomy" id="709868"/>
    <lineage>
        <taxon>Bacteria</taxon>
        <taxon>Bacillati</taxon>
        <taxon>Actinomycetota</taxon>
        <taxon>Actinomycetes</taxon>
        <taxon>Micromonosporales</taxon>
        <taxon>Micromonosporaceae</taxon>
        <taxon>Micromonospora</taxon>
    </lineage>
</organism>
<gene>
    <name evidence="2" type="ORF">DDE19_29260</name>
</gene>
<evidence type="ECO:0000313" key="2">
    <source>
        <dbReference type="EMBL" id="RQX12161.1"/>
    </source>
</evidence>
<reference evidence="2 3" key="1">
    <citation type="submission" date="2018-04" db="EMBL/GenBank/DDBJ databases">
        <title>Micromonosporas from Atacama Desert.</title>
        <authorList>
            <person name="Carro L."/>
            <person name="Klenk H.-P."/>
            <person name="Goodfellow M."/>
        </authorList>
    </citation>
    <scope>NUCLEOTIDE SEQUENCE [LARGE SCALE GENOMIC DNA]</scope>
    <source>
        <strain evidence="2 3">LB19</strain>
    </source>
</reference>
<proteinExistence type="predicted"/>
<feature type="region of interest" description="Disordered" evidence="1">
    <location>
        <begin position="148"/>
        <end position="171"/>
    </location>
</feature>
<evidence type="ECO:0000313" key="3">
    <source>
        <dbReference type="Proteomes" id="UP000278981"/>
    </source>
</evidence>
<dbReference type="AlphaFoldDB" id="A0A3N9XGJ2"/>
<comment type="caution">
    <text evidence="2">The sequence shown here is derived from an EMBL/GenBank/DDBJ whole genome shotgun (WGS) entry which is preliminary data.</text>
</comment>
<evidence type="ECO:0000256" key="1">
    <source>
        <dbReference type="SAM" id="MobiDB-lite"/>
    </source>
</evidence>
<dbReference type="EMBL" id="QDGB01000353">
    <property type="protein sequence ID" value="RQX12161.1"/>
    <property type="molecule type" value="Genomic_DNA"/>
</dbReference>
<name>A0A3N9XGJ2_9ACTN</name>
<feature type="compositionally biased region" description="Polar residues" evidence="1">
    <location>
        <begin position="153"/>
        <end position="164"/>
    </location>
</feature>
<sequence>MTGMPGLVVRDGGELDGFRIGYLPPDVGDLVSDFASEWEDVTFATRVWERQVEDGHRVDLRVHVLRGDRLATLAELRDFLAEYHERDPADWALSEFQHVEGPGMIGAFEAFWLAAPGVAVNVLTDPEGLTAGSLPAVAQEITATALARDCERTPSTARGVSSSGGRPDAGP</sequence>
<accession>A0A3N9XGJ2</accession>